<dbReference type="InterPro" id="IPR009027">
    <property type="entry name" value="Ribosomal_bL9/RNase_H1_N"/>
</dbReference>
<dbReference type="GO" id="GO:0006412">
    <property type="term" value="P:translation"/>
    <property type="evidence" value="ECO:0007669"/>
    <property type="project" value="InterPro"/>
</dbReference>
<proteinExistence type="inferred from homology"/>
<dbReference type="SUPFAM" id="SSF55658">
    <property type="entry name" value="L9 N-domain-like"/>
    <property type="match status" value="1"/>
</dbReference>
<dbReference type="GO" id="GO:0005840">
    <property type="term" value="C:ribosome"/>
    <property type="evidence" value="ECO:0007669"/>
    <property type="project" value="UniProtKB-KW"/>
</dbReference>
<dbReference type="GO" id="GO:1990904">
    <property type="term" value="C:ribonucleoprotein complex"/>
    <property type="evidence" value="ECO:0007669"/>
    <property type="project" value="UniProtKB-KW"/>
</dbReference>
<reference evidence="7 8" key="2">
    <citation type="submission" date="2018-11" db="EMBL/GenBank/DDBJ databases">
        <authorList>
            <consortium name="Pathogen Informatics"/>
        </authorList>
    </citation>
    <scope>NUCLEOTIDE SEQUENCE [LARGE SCALE GENOMIC DNA]</scope>
</reference>
<dbReference type="WBParaSite" id="HDID_0000453101-mRNA-1">
    <property type="protein sequence ID" value="HDID_0000453101-mRNA-1"/>
    <property type="gene ID" value="HDID_0000453101"/>
</dbReference>
<dbReference type="InterPro" id="IPR020070">
    <property type="entry name" value="Ribosomal_bL9_N"/>
</dbReference>
<keyword evidence="3" id="KW-0687">Ribonucleoprotein</keyword>
<dbReference type="OrthoDB" id="8020218at2759"/>
<evidence type="ECO:0000256" key="2">
    <source>
        <dbReference type="ARBA" id="ARBA00022980"/>
    </source>
</evidence>
<keyword evidence="2" id="KW-0689">Ribosomal protein</keyword>
<evidence type="ECO:0000313" key="9">
    <source>
        <dbReference type="WBParaSite" id="HDID_0000453101-mRNA-1"/>
    </source>
</evidence>
<dbReference type="AlphaFoldDB" id="A0A0R3SHW6"/>
<protein>
    <recommendedName>
        <fullName evidence="4">Large ribosomal subunit protein bL9m</fullName>
    </recommendedName>
    <alternativeName>
        <fullName evidence="5">39S ribosomal protein L9, mitochondrial</fullName>
    </alternativeName>
</protein>
<dbReference type="GO" id="GO:0003735">
    <property type="term" value="F:structural constituent of ribosome"/>
    <property type="evidence" value="ECO:0007669"/>
    <property type="project" value="InterPro"/>
</dbReference>
<sequence length="230" mass="26607">NITYLRQKYPERVPCYVTLNGGTQEITVEQQIYIEGEKEKENPVIEVLLSDSVPGLGAKGSLVKIHRNRFWNNLYLRKLAELPTPERIRQLQSEHSSVLFGHSYEVQQRLLNMTLYIPMNPNIDWTLSPKHVMVAFRRVGVIVPEEGITLPDKPVTSSTLEEFPVNVNIENKVTVPVKSRIFLYQRLDAKTTTKPPADSFRKIRLDDWTLDFSEDDLRLLPGFTNKPYRN</sequence>
<dbReference type="STRING" id="6216.A0A0R3SHW6"/>
<name>A0A0R3SHW6_HYMDI</name>
<dbReference type="InterPro" id="IPR000244">
    <property type="entry name" value="Ribosomal_bL9"/>
</dbReference>
<organism evidence="9">
    <name type="scientific">Hymenolepis diminuta</name>
    <name type="common">Rat tapeworm</name>
    <dbReference type="NCBI Taxonomy" id="6216"/>
    <lineage>
        <taxon>Eukaryota</taxon>
        <taxon>Metazoa</taxon>
        <taxon>Spiralia</taxon>
        <taxon>Lophotrochozoa</taxon>
        <taxon>Platyhelminthes</taxon>
        <taxon>Cestoda</taxon>
        <taxon>Eucestoda</taxon>
        <taxon>Cyclophyllidea</taxon>
        <taxon>Hymenolepididae</taxon>
        <taxon>Hymenolepis</taxon>
    </lineage>
</organism>
<dbReference type="PANTHER" id="PTHR21368">
    <property type="entry name" value="50S RIBOSOMAL PROTEIN L9"/>
    <property type="match status" value="1"/>
</dbReference>
<evidence type="ECO:0000259" key="6">
    <source>
        <dbReference type="Pfam" id="PF01281"/>
    </source>
</evidence>
<evidence type="ECO:0000256" key="5">
    <source>
        <dbReference type="ARBA" id="ARBA00035381"/>
    </source>
</evidence>
<evidence type="ECO:0000313" key="7">
    <source>
        <dbReference type="EMBL" id="VDL50819.1"/>
    </source>
</evidence>
<dbReference type="Pfam" id="PF01281">
    <property type="entry name" value="Ribosomal_L9_N"/>
    <property type="match status" value="1"/>
</dbReference>
<dbReference type="Proteomes" id="UP000274504">
    <property type="component" value="Unassembled WGS sequence"/>
</dbReference>
<dbReference type="InterPro" id="IPR036935">
    <property type="entry name" value="Ribosomal_bL9_N_sf"/>
</dbReference>
<dbReference type="EMBL" id="UYSG01001778">
    <property type="protein sequence ID" value="VDL50819.1"/>
    <property type="molecule type" value="Genomic_DNA"/>
</dbReference>
<dbReference type="Gene3D" id="3.40.5.10">
    <property type="entry name" value="Ribosomal protein L9, N-terminal domain"/>
    <property type="match status" value="1"/>
</dbReference>
<comment type="similarity">
    <text evidence="1">Belongs to the bacterial ribosomal protein bL9 family.</text>
</comment>
<evidence type="ECO:0000256" key="3">
    <source>
        <dbReference type="ARBA" id="ARBA00023274"/>
    </source>
</evidence>
<evidence type="ECO:0000256" key="1">
    <source>
        <dbReference type="ARBA" id="ARBA00010605"/>
    </source>
</evidence>
<reference evidence="9" key="1">
    <citation type="submission" date="2017-02" db="UniProtKB">
        <authorList>
            <consortium name="WormBaseParasite"/>
        </authorList>
    </citation>
    <scope>IDENTIFICATION</scope>
</reference>
<accession>A0A0R3SHW6</accession>
<feature type="domain" description="Ribosomal protein L9" evidence="6">
    <location>
        <begin position="45"/>
        <end position="91"/>
    </location>
</feature>
<evidence type="ECO:0000313" key="8">
    <source>
        <dbReference type="Proteomes" id="UP000274504"/>
    </source>
</evidence>
<evidence type="ECO:0000256" key="4">
    <source>
        <dbReference type="ARBA" id="ARBA00035194"/>
    </source>
</evidence>
<gene>
    <name evidence="7" type="ORF">HDID_LOCUS4529</name>
</gene>